<accession>A0A078AU56</accession>
<dbReference type="GO" id="GO:0051959">
    <property type="term" value="F:dynein light intermediate chain binding"/>
    <property type="evidence" value="ECO:0007669"/>
    <property type="project" value="InterPro"/>
</dbReference>
<dbReference type="Pfam" id="PF08393">
    <property type="entry name" value="DHC_N2"/>
    <property type="match status" value="1"/>
</dbReference>
<evidence type="ECO:0000313" key="5">
    <source>
        <dbReference type="Proteomes" id="UP000039865"/>
    </source>
</evidence>
<dbReference type="OrthoDB" id="447173at2759"/>
<feature type="region of interest" description="Disordered" evidence="2">
    <location>
        <begin position="1"/>
        <end position="44"/>
    </location>
</feature>
<feature type="coiled-coil region" evidence="1">
    <location>
        <begin position="3850"/>
        <end position="3905"/>
    </location>
</feature>
<keyword evidence="5" id="KW-1185">Reference proteome</keyword>
<sequence length="5016" mass="579147">MNFQGNNPDSFNQQQFSSGGTRQAQRSSQLKISRNVKPQNSSSPTAIQRKNMMYQAQNQQMQQPSAQQFNLPAVNQSNMSEQNSSGYAGMININQTQRLNMGALTSRGNDHPTLSQVQLLQNQQMMIPSNYSNNQMNMNTQIKQSQNEKIKSYSRKLAKLVSSGVSGGGGGSASNSRTPNAKKKLKPTSLGMANPMTQSINNPSIMMKTVRSGQNTSRGHQGITPTMLATSAIYNNASQGLSSARSNNQIQPVNKGQSNTTFDLDEHIKNVIKSVERRTKQNPYNQSVNSGAGISSSYLQTNLSQLLGGTQVVSSGQNVGGNGSKTARNQIVTQLQVYSPDNHTQSLSKSPTNRNMNFQNPAIFTQAAQNSNKSTIFSNFSNNTYYIGQKKNSQQSHSLGKKGSYQGAVLNSQSTILVPKNQNPNVSGSLSRKRGSTKRDNIAVLAQQQPNQSRNQESEIFSATQRSIRGYDDAISIRKKRASIGSINQNQAIPSHAAIQYSKKSNVGGGSKTSRVNTSQYNRQVNQSQQIGTSNSAAKKQQNWFSPPSSSHINNKINMSSSTNAFVQQNVLSTIDNNSSTAMIDKTQRTSQFVSPRSFLNKSGGNQAQMLSSQILNTGSQNQRHSIGDRNPLLIASYDLDENYNNHMSQLDWQKLQRLSQMRIFQNFTTIRFFRLWKNQCQKSLYNQKRLMLSENLIQAKSQTFGEYHRMIMAQLNQIKHLSFVESSVSDNVKLAADLKGKDSKAQSKVNVFNDSVQTIRVSLEKLQTYIIKSNQEFERRIKESGSTGRKSQNQGQDKKGDPRTLDKNNLKVIQQRQSNFDRFLQLSLVALSSSITTMLSKNKSFTGQKIRLSVKFQINGQTNQIGQDPKLQMYATHSEYYLITQPSFKSLNETVKLSIQESDQLVYNNRKLIEALNKIVGLFLLKQSGTLGKWDISSFYQKIDNMMKQTESNLSKDQILELISRDIEEAEGVIRRMDDLKQIIQFEERWQGSLQNNQTGDAFITDIESNRETWNLMERFQELIQQIPTQPLMLRYLTLDFRTLYDQLQKIPKRVIQHIERKVASSLETDTIALKQDLSKAYEILEQSPSSLNVYVEQVNTLKFIKETMGELSNRHDTIKKLSLLCKTDNRINIKDSVQITVQELETYIENLPMLVRHCTEKLELSKPQMEAQMRQSCQSLTNKITAFQKKYVDHYIDDPSKLNETSQTLNELKYRQKMIDEIKSKVELYQECINIMNMKDQFQKATEITCFEDYSQLEQLHKYTLKLWTILDEWRSQRTALLQKPFLKLNFLDITNLLEDSMSFFEQKMTEDQLFRQRLTNLSQTIQKEMSELQLIIYLVKDLKKECIKKKHWNMIFNELGIQNLIGKEDFTLQELQSKGKIYSYEGEIREIVRIAEQEQDYDDQYLIIRGQMEDKLRFKFVEYKNPNQPAEEKIYLISEFDIVQSQLEEFMVVLKKGQKSPMLLDIDMKDNFIEQFTIIENMVGVIEKINDAQKMILTLDAIFSQTKIQNTLVADHKKFLEIKKLFKNSVTGKIYVNPTLKNFQSLCSSIQETLDKITSAGTLIQKSLEDYLEAKRLAFPRFFFMTDKQFLEFIELAEQNLDFNRFINILFPGVSKVFLDQPLQQVTNQEGPFRVPPPMVNDLSQIKSEMIDISSNLQASHQQYQMKGNKMMNQKEAMNNKGLKTGIIELDNLDKLDSQYNSKRSKPNEYNKPQQVMGLISSLNELFLFERKVPYQQNKVECWLQGAESNMQDTVGKLINYAVNTFPKQSLDEWILDYPQQVILTTIHLILTHEINELFEEMRKEKENGDGMNRQSSDHGGDDSEDDYTGATPKTPDTRDLIKNSQISHRNISQHISQKSSIRFMRKKDEVGGGMGGNNNGVAPRKVSTHEFNNKGNHNGNNQTSSNYSSTHNHQKIKNQQQFRQNQVYTEEGMLGQHELGGYPNMDDEEDFTESELEALDISRERKKFASNMFGSDFDLNLVADNKDETMRILQEKSFRGLYLRLQFWINQICKSLYMSKPCNQDWKSSFEKDLNNLNAPDTPNLQLDLHPVQRLVMQTIINFLSYMRDVVYELKSKKIDNVEDFEWQKQMRLTWNGKDSGCKVDCGAWTTQQANEYFGAKQRVPLTPLTNKYFVFISAAFREKSAVLFRCIPSHDYCGDIFQEFSSICSVPFKEYQCNPKLSMKSLMQFLNGAALASVWIFFEHVDKLDYVHLQTFNKEIQMVQQQFIIAELSQDSSVITAHITVGNQSISQCQRSIERIREQASLESKQNTNGHNSTKNANVIKMTNIVGGGNDIKIVDAYNYDDNNSPSNFDDEDEDNSIHHNNNQNYDNKINIIQQDKLARQSSRKELQYQKQGQDNQRQSAQHNYQSNQVLQNLSQLDLDYDEFNQDHNQLEEDQCDEIKLDDNQNNTLGGGQSKLNNQNKVCFGVFASISHCFNLKKEKWATEVSTALQSAFRVLSLTRPEMPIITTMLLKSEGFREYRSLSVKLNDAIMRVADFLQLNDRDDSFSLSVRDLKRLSKCASCLLEEQIISKSEQQNLFAKSKQKKNKLMTYPQERRSKQTILREIEEEDEREKQQKVIRQHMEEIIICHVLGLFLQEKLQAFYASLKVNEEKSKKEIRSIISSIFGKNALKEADQLYSAQGQDASKLTQKDAVILQTIKNRGLNIPNDEISKVKLFRKTIFQKKPVCIVGKNFSGKSEYTKLIVKDLLKLNPVYFSPTVIGTHREIYGIYDPFSTTQQVIEQQVGALKHSLFSVLKNEIQKPNQVLVVDGEFDTMFNETLIPYLEYQTFKEQQTSETHNGESITLVLPNGIQETLRKDIPIIYEMRDLERVSPRFVNAVQIINTREIVDLKEYASKMKSVITKKILNKFKSNQKQVEENVAYSVDEILLPALNELRKAKYLEKIRLKIAQGVQYCIRTYSAIINELKSIGNIEQTLIKASLMTILMAIGNILGIDGKNALEEVFSGMKSQLGIRGSIFNYCLDYDTLDIIELRQNSIENDIILNSQLLRASNYARLMLKNGKDFQISGQHGSQKSTTIRYIMKSYQNDIASKVIKVPITCFISQKSVRSILNTRSSLSVSGQQIIDDKPTLLILEDINVLEHSFNFDLIEYLRLVKQNEFGIFHTDHPTLVRQTQKFISLITSSPIEKYDNQKSQANVFNCDTQSQEFDIFVKQFISRKLQVQASLQTQLSNIIYRTYQFLGSNKNLSVSSILGLNNMHLITSLIQRINSNNIKEQSVVDVFLLEVKRNITDRIIFPSMKTQVYDNIIKSIKEELPSNSTTYHPLTIDNLTLMQNGQKTICEINELRDFFGSFTKPMIKVLANLYSNIKRPNQHFAFISCPGSRLSDAALNIINEKLKFSIWQPDVSKFRDSHTFVDQINNVLFNSLKGQKRQIILLEDNYLNDLSYIDYIVNLVASIKEGTQNSSLSYFNSLDIVLERNLRQTLIECARELYNQQISHSPHSGISSPASPSSLTASITDSQLLMNALTKISQNVHVIISIQNLQNYQTYTSSYPQLEHLFQVAYVPEEHQSLESVYSDIQQWIHDYSLDQVYQSTFITLQKKHQFTFNNEYNGFYIPEQKLNILYKDPLFDDINNLKVNSELNLTIPSDFTQCSYRFETFKQLHQTIKDTLYKSLASQKQFYQQYYEQYEQLQADYMKKILTKDQSSVTKNHVLIFNLISIQEKIEMIQAQIKHKEQSIKQKEKEKIEQGNQLEKLKDDLQINKTQAEANVIQYVLRLKQLNNQEFKNLSQALVSGQLSDSDTEIIQALQAVLSSKKSVNNYLQSPNDLISRLKTVTSQGIQDVIVTKFTKQVTKKFLQNEQDKSLIGVITKIINELFKKSSLDKKYQQYDNRIKQLKDLISYNQTIAQLYHTQLTDIKEELEDLLGKEKNLSQIIKQNQDSQFQGSSSQKMMNNRTDIRDILKRYDMKEMKNLRNDYKLKSLLKQGKKSEAKLDKVKIRMKNLEGDSLILACSVVYLGALSIGERMEIRKQLAEKLLQQRNVESSEYWQNTQSEQVHSKYFKKIIQNDLGLKSHIFNKISHLFVDSLFSEFLFTYIYCPTTPIIYDSVGNYQQEFTEQVLDEMNRFKVKVKFSSDYMIQEKIINTLEINDTKQGQLIFLNDLCDYSKHIQGKSQDQPILHRLSQPQYFKKIPLMIKENPSLCLPAITLFSANQCFNLNHDYLAKATIFNATYVNKNEAWIEIKQILLKHFLPDNYQKLTLIKQQTQMLRLKLLERQKAFDQLFMKIKRQNVEEKDHKQLEDIRLCFIDIKQLEEDYQQYNQAFHSLINEHPLLASYSNIFVILYYALKELSKFTEEITYSWKIYTKVIDMIIAKIIRDLTMNLKNKENEDSFEGEDGQDGQNSENDIQRQERKKKKQKDKEFTIDEEFFHSVIMPSIYSTIVAGIKQEHVSLFNLIFSLEIALKKTTVNQEDKDFFVEKFFKIKNCYDWRLNPHKPSTIPSGFAEPHQRIKQLEYMGIKRDVLKIYPDLRKLFETIEIKIGKEFTYKEANSLLYQKLFKTNNEGQQWKDIPLIKKLNVGFICPDDEWRSKICQFVYEELTTIFDFTEDLNKLHNFIKTASWSLPVALFTSNSINIVNTVCSIASYYGVGLEVLRTDYQQSIKKHERYYQNKEVNDNLKSSQVEADPEKPLSNEAACIHYDQIDPTKEDRVMMQKSNYQRMFSKDELEIDDKQITQNQSSIQLIEKCAENGTWVLISTLKFPSFWYKISRKLEKMSKKGKVLNTFRLFFDLQGYSLQEIPESFLFNHSVKFYLTEKNNEDMEGFNDVWANILNDDLLNAKDLHNVPVLEPPSDLVKINLNLESNIIESSMESLVPHIQTGTSKDYMNPNGGKKTVKDDKITYSMSQYQSKDTIILPQIFTQEHMRDIMTGGNDLKSPSNKNKIPNKLHRQGLEDEISEISIGNRFISSGLMSGGQSLLMEDMSRVEGAFLSELNQAFARKMSSVNKDEEEKNQQNYQNQQNQQQQRYEMVKKPAPNHKRQQPPQKH</sequence>
<feature type="compositionally biased region" description="Polar residues" evidence="2">
    <location>
        <begin position="2358"/>
        <end position="2372"/>
    </location>
</feature>
<dbReference type="Gene3D" id="3.40.50.300">
    <property type="entry name" value="P-loop containing nucleotide triphosphate hydrolases"/>
    <property type="match status" value="1"/>
</dbReference>
<feature type="compositionally biased region" description="Polar residues" evidence="2">
    <location>
        <begin position="1846"/>
        <end position="1864"/>
    </location>
</feature>
<dbReference type="InterPro" id="IPR013602">
    <property type="entry name" value="Dynein_heavy_linker"/>
</dbReference>
<dbReference type="EMBL" id="CCKQ01013137">
    <property type="protein sequence ID" value="CDW84772.1"/>
    <property type="molecule type" value="Genomic_DNA"/>
</dbReference>
<evidence type="ECO:0000259" key="3">
    <source>
        <dbReference type="Pfam" id="PF08393"/>
    </source>
</evidence>
<feature type="region of interest" description="Disordered" evidence="2">
    <location>
        <begin position="2312"/>
        <end position="2372"/>
    </location>
</feature>
<feature type="region of interest" description="Disordered" evidence="2">
    <location>
        <begin position="527"/>
        <end position="554"/>
    </location>
</feature>
<dbReference type="Gene3D" id="3.20.180.20">
    <property type="entry name" value="Dynein heavy chain, N-terminal domain 2"/>
    <property type="match status" value="1"/>
</dbReference>
<dbReference type="InterPro" id="IPR026983">
    <property type="entry name" value="DHC"/>
</dbReference>
<dbReference type="GO" id="GO:0097729">
    <property type="term" value="C:9+2 motile cilium"/>
    <property type="evidence" value="ECO:0007669"/>
    <property type="project" value="TreeGrafter"/>
</dbReference>
<feature type="domain" description="Dynein heavy chain linker" evidence="3">
    <location>
        <begin position="1264"/>
        <end position="1763"/>
    </location>
</feature>
<dbReference type="InterPro" id="IPR027417">
    <property type="entry name" value="P-loop_NTPase"/>
</dbReference>
<evidence type="ECO:0000256" key="2">
    <source>
        <dbReference type="SAM" id="MobiDB-lite"/>
    </source>
</evidence>
<feature type="compositionally biased region" description="Basic and acidic residues" evidence="2">
    <location>
        <begin position="797"/>
        <end position="807"/>
    </location>
</feature>
<dbReference type="Gene3D" id="1.10.287.2620">
    <property type="match status" value="1"/>
</dbReference>
<feature type="compositionally biased region" description="Polar residues" evidence="2">
    <location>
        <begin position="785"/>
        <end position="796"/>
    </location>
</feature>
<name>A0A078AU56_STYLE</name>
<feature type="compositionally biased region" description="Polar residues" evidence="2">
    <location>
        <begin position="415"/>
        <end position="430"/>
    </location>
</feature>
<feature type="region of interest" description="Disordered" evidence="2">
    <location>
        <begin position="4360"/>
        <end position="4389"/>
    </location>
</feature>
<protein>
    <recommendedName>
        <fullName evidence="3">Dynein heavy chain linker domain-containing protein</fullName>
    </recommendedName>
</protein>
<dbReference type="GO" id="GO:0045505">
    <property type="term" value="F:dynein intermediate chain binding"/>
    <property type="evidence" value="ECO:0007669"/>
    <property type="project" value="InterPro"/>
</dbReference>
<feature type="region of interest" description="Disordered" evidence="2">
    <location>
        <begin position="1808"/>
        <end position="1923"/>
    </location>
</feature>
<dbReference type="GO" id="GO:0030286">
    <property type="term" value="C:dynein complex"/>
    <property type="evidence" value="ECO:0007669"/>
    <property type="project" value="InterPro"/>
</dbReference>
<feature type="compositionally biased region" description="Basic and acidic residues" evidence="2">
    <location>
        <begin position="2346"/>
        <end position="2357"/>
    </location>
</feature>
<feature type="compositionally biased region" description="Low complexity" evidence="2">
    <location>
        <begin position="2328"/>
        <end position="2345"/>
    </location>
</feature>
<dbReference type="Gene3D" id="1.20.58.1120">
    <property type="match status" value="1"/>
</dbReference>
<evidence type="ECO:0000313" key="4">
    <source>
        <dbReference type="EMBL" id="CDW84772.1"/>
    </source>
</evidence>
<organism evidence="4 5">
    <name type="scientific">Stylonychia lemnae</name>
    <name type="common">Ciliate</name>
    <dbReference type="NCBI Taxonomy" id="5949"/>
    <lineage>
        <taxon>Eukaryota</taxon>
        <taxon>Sar</taxon>
        <taxon>Alveolata</taxon>
        <taxon>Ciliophora</taxon>
        <taxon>Intramacronucleata</taxon>
        <taxon>Spirotrichea</taxon>
        <taxon>Stichotrichia</taxon>
        <taxon>Sporadotrichida</taxon>
        <taxon>Oxytrichidae</taxon>
        <taxon>Stylonychinae</taxon>
        <taxon>Stylonychia</taxon>
    </lineage>
</organism>
<dbReference type="Proteomes" id="UP000039865">
    <property type="component" value="Unassembled WGS sequence"/>
</dbReference>
<feature type="compositionally biased region" description="Low complexity" evidence="2">
    <location>
        <begin position="4983"/>
        <end position="4995"/>
    </location>
</feature>
<feature type="region of interest" description="Disordered" evidence="2">
    <location>
        <begin position="4972"/>
        <end position="5016"/>
    </location>
</feature>
<gene>
    <name evidence="4" type="primary">Contig11348.g12134</name>
    <name evidence="4" type="ORF">STYLEM_13840</name>
</gene>
<evidence type="ECO:0000256" key="1">
    <source>
        <dbReference type="SAM" id="Coils"/>
    </source>
</evidence>
<feature type="region of interest" description="Disordered" evidence="2">
    <location>
        <begin position="415"/>
        <end position="437"/>
    </location>
</feature>
<feature type="compositionally biased region" description="Polar residues" evidence="2">
    <location>
        <begin position="1906"/>
        <end position="1923"/>
    </location>
</feature>
<feature type="compositionally biased region" description="Basic residues" evidence="2">
    <location>
        <begin position="5004"/>
        <end position="5016"/>
    </location>
</feature>
<feature type="region of interest" description="Disordered" evidence="2">
    <location>
        <begin position="781"/>
        <end position="807"/>
    </location>
</feature>
<proteinExistence type="predicted"/>
<reference evidence="4 5" key="1">
    <citation type="submission" date="2014-06" db="EMBL/GenBank/DDBJ databases">
        <authorList>
            <person name="Swart Estienne"/>
        </authorList>
    </citation>
    <scope>NUCLEOTIDE SEQUENCE [LARGE SCALE GENOMIC DNA]</scope>
    <source>
        <strain evidence="4 5">130c</strain>
    </source>
</reference>
<feature type="coiled-coil region" evidence="1">
    <location>
        <begin position="3688"/>
        <end position="3754"/>
    </location>
</feature>
<feature type="region of interest" description="Disordered" evidence="2">
    <location>
        <begin position="161"/>
        <end position="200"/>
    </location>
</feature>
<dbReference type="GO" id="GO:0008569">
    <property type="term" value="F:minus-end-directed microtubule motor activity"/>
    <property type="evidence" value="ECO:0007669"/>
    <property type="project" value="TreeGrafter"/>
</dbReference>
<dbReference type="PANTHER" id="PTHR10676">
    <property type="entry name" value="DYNEIN HEAVY CHAIN FAMILY PROTEIN"/>
    <property type="match status" value="1"/>
</dbReference>
<dbReference type="InterPro" id="IPR042228">
    <property type="entry name" value="Dynein_linker_3"/>
</dbReference>
<dbReference type="GO" id="GO:0060294">
    <property type="term" value="P:cilium movement involved in cell motility"/>
    <property type="evidence" value="ECO:0007669"/>
    <property type="project" value="TreeGrafter"/>
</dbReference>
<dbReference type="InParanoid" id="A0A078AU56"/>
<keyword evidence="1" id="KW-0175">Coiled coil</keyword>
<dbReference type="PANTHER" id="PTHR10676:SF401">
    <property type="entry name" value="DYNEIN HEAVY CHAIN LINKER DOMAIN-CONTAINING PROTEIN"/>
    <property type="match status" value="1"/>
</dbReference>